<dbReference type="RefSeq" id="WP_338822583.1">
    <property type="nucleotide sequence ID" value="NZ_CP148067.1"/>
</dbReference>
<keyword evidence="6 10" id="KW-0697">Rotamase</keyword>
<evidence type="ECO:0000256" key="2">
    <source>
        <dbReference type="ARBA" id="ARBA00004496"/>
    </source>
</evidence>
<reference evidence="14" key="1">
    <citation type="submission" date="2024-03" db="EMBL/GenBank/DDBJ databases">
        <title>Complete genome sequence of Mycoplasma felifaucium Z921 isolated from the trachea of a cheetah.</title>
        <authorList>
            <person name="Spergser J."/>
        </authorList>
    </citation>
    <scope>NUCLEOTIDE SEQUENCE [LARGE SCALE GENOMIC DNA]</scope>
    <source>
        <strain evidence="14">Z921</strain>
    </source>
</reference>
<evidence type="ECO:0000313" key="15">
    <source>
        <dbReference type="Proteomes" id="UP001477443"/>
    </source>
</evidence>
<dbReference type="NCBIfam" id="TIGR00115">
    <property type="entry name" value="tig"/>
    <property type="match status" value="1"/>
</dbReference>
<dbReference type="InterPro" id="IPR001179">
    <property type="entry name" value="PPIase_FKBP_dom"/>
</dbReference>
<accession>A0ABZ2RPM6</accession>
<evidence type="ECO:0000256" key="10">
    <source>
        <dbReference type="PROSITE-ProRule" id="PRU00277"/>
    </source>
</evidence>
<evidence type="ECO:0000256" key="3">
    <source>
        <dbReference type="ARBA" id="ARBA00005464"/>
    </source>
</evidence>
<evidence type="ECO:0000256" key="6">
    <source>
        <dbReference type="ARBA" id="ARBA00023110"/>
    </source>
</evidence>
<evidence type="ECO:0000256" key="4">
    <source>
        <dbReference type="ARBA" id="ARBA00016902"/>
    </source>
</evidence>
<dbReference type="InterPro" id="IPR037041">
    <property type="entry name" value="Trigger_fac_C_sf"/>
</dbReference>
<dbReference type="Pfam" id="PF00254">
    <property type="entry name" value="FKBP_C"/>
    <property type="match status" value="1"/>
</dbReference>
<dbReference type="InterPro" id="IPR027304">
    <property type="entry name" value="Trigger_fact/SurA_dom_sf"/>
</dbReference>
<gene>
    <name evidence="14" type="primary">tig</name>
    <name evidence="14" type="ORF">WG617_03180</name>
</gene>
<dbReference type="InterPro" id="IPR008881">
    <property type="entry name" value="Trigger_fac_ribosome-bd_bac"/>
</dbReference>
<dbReference type="PROSITE" id="PS50059">
    <property type="entry name" value="FKBP_PPIASE"/>
    <property type="match status" value="1"/>
</dbReference>
<dbReference type="EMBL" id="CP148067">
    <property type="protein sequence ID" value="WXL28993.1"/>
    <property type="molecule type" value="Genomic_DNA"/>
</dbReference>
<dbReference type="InterPro" id="IPR036611">
    <property type="entry name" value="Trigger_fac_ribosome-bd_sf"/>
</dbReference>
<feature type="region of interest" description="Disordered" evidence="12">
    <location>
        <begin position="470"/>
        <end position="490"/>
    </location>
</feature>
<comment type="similarity">
    <text evidence="3 11">Belongs to the FKBP-type PPIase family. Tig subfamily.</text>
</comment>
<dbReference type="InterPro" id="IPR005215">
    <property type="entry name" value="Trig_fac"/>
</dbReference>
<name>A0ABZ2RPM6_9BACT</name>
<dbReference type="GO" id="GO:0003755">
    <property type="term" value="F:peptidyl-prolyl cis-trans isomerase activity"/>
    <property type="evidence" value="ECO:0007669"/>
    <property type="project" value="UniProtKB-EC"/>
</dbReference>
<evidence type="ECO:0000256" key="5">
    <source>
        <dbReference type="ARBA" id="ARBA00022618"/>
    </source>
</evidence>
<evidence type="ECO:0000313" key="14">
    <source>
        <dbReference type="EMBL" id="WXL28993.1"/>
    </source>
</evidence>
<comment type="catalytic activity">
    <reaction evidence="1 10">
        <text>[protein]-peptidylproline (omega=180) = [protein]-peptidylproline (omega=0)</text>
        <dbReference type="Rhea" id="RHEA:16237"/>
        <dbReference type="Rhea" id="RHEA-COMP:10747"/>
        <dbReference type="Rhea" id="RHEA-COMP:10748"/>
        <dbReference type="ChEBI" id="CHEBI:83833"/>
        <dbReference type="ChEBI" id="CHEBI:83834"/>
        <dbReference type="EC" id="5.2.1.8"/>
    </reaction>
</comment>
<comment type="function">
    <text evidence="11">Involved in protein export. Acts as a chaperone by maintaining the newly synthesized protein in an open conformation.</text>
</comment>
<dbReference type="Gene3D" id="1.10.3120.10">
    <property type="entry name" value="Trigger factor, C-terminal domain"/>
    <property type="match status" value="1"/>
</dbReference>
<organism evidence="14 15">
    <name type="scientific">Mycoplasmopsis felifaucium</name>
    <dbReference type="NCBI Taxonomy" id="35768"/>
    <lineage>
        <taxon>Bacteria</taxon>
        <taxon>Bacillati</taxon>
        <taxon>Mycoplasmatota</taxon>
        <taxon>Mycoplasmoidales</taxon>
        <taxon>Metamycoplasmataceae</taxon>
        <taxon>Mycoplasmopsis</taxon>
    </lineage>
</organism>
<evidence type="ECO:0000256" key="11">
    <source>
        <dbReference type="RuleBase" id="RU003914"/>
    </source>
</evidence>
<keyword evidence="9 11" id="KW-0131">Cell cycle</keyword>
<dbReference type="Pfam" id="PF05698">
    <property type="entry name" value="Trigger_C"/>
    <property type="match status" value="1"/>
</dbReference>
<dbReference type="SUPFAM" id="SSF102735">
    <property type="entry name" value="Trigger factor ribosome-binding domain"/>
    <property type="match status" value="1"/>
</dbReference>
<dbReference type="InterPro" id="IPR008880">
    <property type="entry name" value="Trigger_fac_C"/>
</dbReference>
<evidence type="ECO:0000256" key="9">
    <source>
        <dbReference type="ARBA" id="ARBA00023306"/>
    </source>
</evidence>
<keyword evidence="8 10" id="KW-0413">Isomerase</keyword>
<dbReference type="Gene3D" id="3.30.70.1050">
    <property type="entry name" value="Trigger factor ribosome-binding domain"/>
    <property type="match status" value="1"/>
</dbReference>
<sequence>MVIKKIELNKEKTAVVVEVEFSGENWKKIYDATKAKKVKEVKIPGFRPGKAPKAEIDKRVTPVTVAYDAIEKAYASENEAILEGVKKEFPNVVAMASLLDLPVLGEEASVVKLELPVMPDLSELKLSKVKVDYVKAKVGKKEIETELHKIFEAEALLMPLKEGELTQTGDVVTLNYKGYVNNEPFNGGEAQNYELKLGSKQFIDNFEEQLTNKKVGWKGEVNVKFPDTYPVPTLKGQKAVFECEIVEAKRLESIEITDEKVKALNQPGIETVKQLEAQVKEQLLINEILNSDNQLVQNVAKALLDEYKPQIASVLAKEETDKKMAEVKKQLKSQGVKLEEYLSLISLNEEEYYKTVLEETKQEMLIQFITRHLYEEFSKDSIITEENKLFAYVLMSDSSRVPLNILLQIILMSKDSKDNKIGEMIEMQAKNAAFLQYLTASMNKEASEHNHAEIAKLVSKTIKSVEKEIAENKKTQEEAKKSEETTKETK</sequence>
<evidence type="ECO:0000256" key="7">
    <source>
        <dbReference type="ARBA" id="ARBA00023186"/>
    </source>
</evidence>
<protein>
    <recommendedName>
        <fullName evidence="4 11">Trigger factor</fullName>
    </recommendedName>
</protein>
<keyword evidence="5 11" id="KW-0132">Cell division</keyword>
<keyword evidence="15" id="KW-1185">Reference proteome</keyword>
<comment type="subcellular location">
    <subcellularLocation>
        <location evidence="2">Cytoplasm</location>
    </subcellularLocation>
</comment>
<dbReference type="Proteomes" id="UP001477443">
    <property type="component" value="Chromosome"/>
</dbReference>
<evidence type="ECO:0000256" key="8">
    <source>
        <dbReference type="ARBA" id="ARBA00023235"/>
    </source>
</evidence>
<dbReference type="SUPFAM" id="SSF109998">
    <property type="entry name" value="Triger factor/SurA peptide-binding domain-like"/>
    <property type="match status" value="1"/>
</dbReference>
<feature type="domain" description="PPIase FKBP-type" evidence="13">
    <location>
        <begin position="169"/>
        <end position="229"/>
    </location>
</feature>
<dbReference type="SUPFAM" id="SSF54534">
    <property type="entry name" value="FKBP-like"/>
    <property type="match status" value="1"/>
</dbReference>
<proteinExistence type="inferred from homology"/>
<dbReference type="Gene3D" id="3.10.50.40">
    <property type="match status" value="1"/>
</dbReference>
<evidence type="ECO:0000256" key="1">
    <source>
        <dbReference type="ARBA" id="ARBA00000971"/>
    </source>
</evidence>
<evidence type="ECO:0000259" key="13">
    <source>
        <dbReference type="PROSITE" id="PS50059"/>
    </source>
</evidence>
<dbReference type="Pfam" id="PF05697">
    <property type="entry name" value="Trigger_N"/>
    <property type="match status" value="1"/>
</dbReference>
<keyword evidence="7 11" id="KW-0143">Chaperone</keyword>
<evidence type="ECO:0000256" key="12">
    <source>
        <dbReference type="SAM" id="MobiDB-lite"/>
    </source>
</evidence>
<dbReference type="InterPro" id="IPR046357">
    <property type="entry name" value="PPIase_dom_sf"/>
</dbReference>